<gene>
    <name evidence="6" type="ORF">F4553_005687</name>
</gene>
<dbReference type="RefSeq" id="WP_184841700.1">
    <property type="nucleotide sequence ID" value="NZ_JACHMN010000003.1"/>
</dbReference>
<keyword evidence="1" id="KW-0805">Transcription regulation</keyword>
<evidence type="ECO:0000256" key="2">
    <source>
        <dbReference type="ARBA" id="ARBA00023125"/>
    </source>
</evidence>
<dbReference type="InterPro" id="IPR001647">
    <property type="entry name" value="HTH_TetR"/>
</dbReference>
<dbReference type="GO" id="GO:0003700">
    <property type="term" value="F:DNA-binding transcription factor activity"/>
    <property type="evidence" value="ECO:0007669"/>
    <property type="project" value="TreeGrafter"/>
</dbReference>
<dbReference type="Proteomes" id="UP000587527">
    <property type="component" value="Unassembled WGS sequence"/>
</dbReference>
<dbReference type="PANTHER" id="PTHR30055">
    <property type="entry name" value="HTH-TYPE TRANSCRIPTIONAL REGULATOR RUTR"/>
    <property type="match status" value="1"/>
</dbReference>
<dbReference type="SUPFAM" id="SSF48498">
    <property type="entry name" value="Tetracyclin repressor-like, C-terminal domain"/>
    <property type="match status" value="1"/>
</dbReference>
<evidence type="ECO:0000256" key="3">
    <source>
        <dbReference type="ARBA" id="ARBA00023163"/>
    </source>
</evidence>
<feature type="domain" description="HTH tetR-type" evidence="5">
    <location>
        <begin position="9"/>
        <end position="69"/>
    </location>
</feature>
<evidence type="ECO:0000313" key="7">
    <source>
        <dbReference type="Proteomes" id="UP000587527"/>
    </source>
</evidence>
<dbReference type="PROSITE" id="PS50977">
    <property type="entry name" value="HTH_TETR_2"/>
    <property type="match status" value="1"/>
</dbReference>
<organism evidence="6 7">
    <name type="scientific">Allocatelliglobosispora scoriae</name>
    <dbReference type="NCBI Taxonomy" id="643052"/>
    <lineage>
        <taxon>Bacteria</taxon>
        <taxon>Bacillati</taxon>
        <taxon>Actinomycetota</taxon>
        <taxon>Actinomycetes</taxon>
        <taxon>Micromonosporales</taxon>
        <taxon>Micromonosporaceae</taxon>
        <taxon>Allocatelliglobosispora</taxon>
    </lineage>
</organism>
<feature type="DNA-binding region" description="H-T-H motif" evidence="4">
    <location>
        <begin position="32"/>
        <end position="51"/>
    </location>
</feature>
<name>A0A841BZC2_9ACTN</name>
<dbReference type="InterPro" id="IPR036271">
    <property type="entry name" value="Tet_transcr_reg_TetR-rel_C_sf"/>
</dbReference>
<reference evidence="6 7" key="1">
    <citation type="submission" date="2020-08" db="EMBL/GenBank/DDBJ databases">
        <title>Sequencing the genomes of 1000 actinobacteria strains.</title>
        <authorList>
            <person name="Klenk H.-P."/>
        </authorList>
    </citation>
    <scope>NUCLEOTIDE SEQUENCE [LARGE SCALE GENOMIC DNA]</scope>
    <source>
        <strain evidence="6 7">DSM 45362</strain>
    </source>
</reference>
<evidence type="ECO:0000256" key="1">
    <source>
        <dbReference type="ARBA" id="ARBA00023015"/>
    </source>
</evidence>
<proteinExistence type="predicted"/>
<dbReference type="Pfam" id="PF13305">
    <property type="entry name" value="TetR_C_33"/>
    <property type="match status" value="1"/>
</dbReference>
<dbReference type="InterPro" id="IPR009057">
    <property type="entry name" value="Homeodomain-like_sf"/>
</dbReference>
<dbReference type="InterPro" id="IPR025996">
    <property type="entry name" value="MT1864/Rv1816-like_C"/>
</dbReference>
<protein>
    <submittedName>
        <fullName evidence="6">AcrR family transcriptional regulator</fullName>
    </submittedName>
</protein>
<dbReference type="EMBL" id="JACHMN010000003">
    <property type="protein sequence ID" value="MBB5872253.1"/>
    <property type="molecule type" value="Genomic_DNA"/>
</dbReference>
<dbReference type="SUPFAM" id="SSF46689">
    <property type="entry name" value="Homeodomain-like"/>
    <property type="match status" value="1"/>
</dbReference>
<dbReference type="InterPro" id="IPR050109">
    <property type="entry name" value="HTH-type_TetR-like_transc_reg"/>
</dbReference>
<evidence type="ECO:0000313" key="6">
    <source>
        <dbReference type="EMBL" id="MBB5872253.1"/>
    </source>
</evidence>
<dbReference type="Pfam" id="PF00440">
    <property type="entry name" value="TetR_N"/>
    <property type="match status" value="1"/>
</dbReference>
<dbReference type="PANTHER" id="PTHR30055:SF243">
    <property type="entry name" value="HTH-TYPE TRANSCRIPTIONAL REGULATOR RV1816"/>
    <property type="match status" value="1"/>
</dbReference>
<comment type="caution">
    <text evidence="6">The sequence shown here is derived from an EMBL/GenBank/DDBJ whole genome shotgun (WGS) entry which is preliminary data.</text>
</comment>
<keyword evidence="7" id="KW-1185">Reference proteome</keyword>
<dbReference type="AlphaFoldDB" id="A0A841BZC2"/>
<accession>A0A841BZC2</accession>
<keyword evidence="3" id="KW-0804">Transcription</keyword>
<sequence>MNRRERVREATVQEIKQAAYAQLIAGGPTSISLRAIARDLGMTAAALYRYFPGLDALVEELAADSYDRLTESIIKLRDAETDPKAQLLASARGFRAWAVANRQEFTLMFGSPLPGVTDFDAACRVHTSGVAFSTLFAEAFMALWVTRTADPTDPQTTAAVAQSLDGPLLSWLDGVMPPEAVAYYISGWVKLYGIVAMEIFGHLSWAVTDVSPLFEAELTEYVNRLAP</sequence>
<dbReference type="GO" id="GO:0000976">
    <property type="term" value="F:transcription cis-regulatory region binding"/>
    <property type="evidence" value="ECO:0007669"/>
    <property type="project" value="TreeGrafter"/>
</dbReference>
<dbReference type="Gene3D" id="1.10.357.10">
    <property type="entry name" value="Tetracycline Repressor, domain 2"/>
    <property type="match status" value="1"/>
</dbReference>
<evidence type="ECO:0000256" key="4">
    <source>
        <dbReference type="PROSITE-ProRule" id="PRU00335"/>
    </source>
</evidence>
<evidence type="ECO:0000259" key="5">
    <source>
        <dbReference type="PROSITE" id="PS50977"/>
    </source>
</evidence>
<keyword evidence="2 4" id="KW-0238">DNA-binding</keyword>